<keyword evidence="2" id="KW-0732">Signal</keyword>
<dbReference type="EMBL" id="SULG01000095">
    <property type="protein sequence ID" value="TLD40520.1"/>
    <property type="molecule type" value="Genomic_DNA"/>
</dbReference>
<evidence type="ECO:0000256" key="2">
    <source>
        <dbReference type="SAM" id="SignalP"/>
    </source>
</evidence>
<gene>
    <name evidence="3" type="ORF">JETT_3203</name>
</gene>
<protein>
    <recommendedName>
        <fullName evidence="5">Additional component NikL of nickel ECF transporter</fullName>
    </recommendedName>
</protein>
<feature type="transmembrane region" description="Helical" evidence="1">
    <location>
        <begin position="111"/>
        <end position="133"/>
    </location>
</feature>
<evidence type="ECO:0000256" key="1">
    <source>
        <dbReference type="SAM" id="Phobius"/>
    </source>
</evidence>
<proteinExistence type="predicted"/>
<comment type="caution">
    <text evidence="3">The sequence shown here is derived from an EMBL/GenBank/DDBJ whole genome shotgun (WGS) entry which is preliminary data.</text>
</comment>
<accession>A0A533QIY6</accession>
<dbReference type="Proteomes" id="UP000319783">
    <property type="component" value="Unassembled WGS sequence"/>
</dbReference>
<keyword evidence="1" id="KW-1133">Transmembrane helix</keyword>
<keyword evidence="1" id="KW-0472">Membrane</keyword>
<evidence type="ECO:0008006" key="5">
    <source>
        <dbReference type="Google" id="ProtNLM"/>
    </source>
</evidence>
<organism evidence="3 4">
    <name type="scientific">Candidatus Jettenia ecosi</name>
    <dbReference type="NCBI Taxonomy" id="2494326"/>
    <lineage>
        <taxon>Bacteria</taxon>
        <taxon>Pseudomonadati</taxon>
        <taxon>Planctomycetota</taxon>
        <taxon>Candidatus Brocadiia</taxon>
        <taxon>Candidatus Brocadiales</taxon>
        <taxon>Candidatus Brocadiaceae</taxon>
        <taxon>Candidatus Jettenia</taxon>
    </lineage>
</organism>
<name>A0A533QIY6_9BACT</name>
<feature type="signal peptide" evidence="2">
    <location>
        <begin position="1"/>
        <end position="21"/>
    </location>
</feature>
<evidence type="ECO:0000313" key="3">
    <source>
        <dbReference type="EMBL" id="TLD40520.1"/>
    </source>
</evidence>
<keyword evidence="1" id="KW-0812">Transmembrane</keyword>
<evidence type="ECO:0000313" key="4">
    <source>
        <dbReference type="Proteomes" id="UP000319783"/>
    </source>
</evidence>
<feature type="chain" id="PRO_5021869909" description="Additional component NikL of nickel ECF transporter" evidence="2">
    <location>
        <begin position="22"/>
        <end position="139"/>
    </location>
</feature>
<reference evidence="3 4" key="1">
    <citation type="submission" date="2019-04" db="EMBL/GenBank/DDBJ databases">
        <title>Genome of a novel bacterium Candidatus Jettenia ecosi reconstructed from metagenome of an anammox bioreactor.</title>
        <authorList>
            <person name="Mardanov A.V."/>
            <person name="Beletsky A.V."/>
            <person name="Ravin N.V."/>
            <person name="Botchkova E.A."/>
            <person name="Litti Y.V."/>
            <person name="Nozhevnikova A.N."/>
        </authorList>
    </citation>
    <scope>NUCLEOTIDE SEQUENCE [LARGE SCALE GENOMIC DNA]</scope>
    <source>
        <strain evidence="3">J2</strain>
    </source>
</reference>
<dbReference type="AlphaFoldDB" id="A0A533QIY6"/>
<sequence>MKTVFFCISSLLFLLPSMADAHGLYVSSEGGKLHANFSDHSPASGAVVTVVDENGIILVRDILNEKGVWTLPKDIKGEPEFVIVEAPGGHLTRIAWQEVFHGTTKGFFDYFSIRITIGIAILVGSGFIIRHLLNLKSKT</sequence>